<dbReference type="Proteomes" id="UP000184088">
    <property type="component" value="Unassembled WGS sequence"/>
</dbReference>
<dbReference type="AlphaFoldDB" id="A0A1M4W0K1"/>
<protein>
    <submittedName>
        <fullName evidence="2">Sugar phosphate isomerase/epimerase</fullName>
    </submittedName>
</protein>
<sequence length="304" mass="34299">MNESMYKYMKVGIIHFMAFPDTMKGEGPIFETLQKIMEDEFFNAVEISWVKDDSVRDKVKNRLEAAHMAVAYGAQPRLLTTGLDLNSFDEDIRQKAVETIKEGVDEAYYFGAQGIAFLSGKYPGEENKQKAMDLLRESIEEICDYAKSKGDMLVELEVFDRDIEKKSLIGPTPDAVKIAEMIKKKYDNFGLVVDLSHLPLLKETPEQALIPVKDHLTHAHIGNCVVKDKNHVAYGDAHPRFGIKGGENDVPQLVQFLKVLFDIGFLNDKKPPIVSFEVKPLPNESPEVVIANAKRTLLEAWARL</sequence>
<evidence type="ECO:0000259" key="1">
    <source>
        <dbReference type="Pfam" id="PF01261"/>
    </source>
</evidence>
<dbReference type="InterPro" id="IPR013022">
    <property type="entry name" value="Xyl_isomerase-like_TIM-brl"/>
</dbReference>
<dbReference type="GO" id="GO:0016853">
    <property type="term" value="F:isomerase activity"/>
    <property type="evidence" value="ECO:0007669"/>
    <property type="project" value="UniProtKB-KW"/>
</dbReference>
<proteinExistence type="predicted"/>
<dbReference type="RefSeq" id="WP_073341835.1">
    <property type="nucleotide sequence ID" value="NZ_FQVH01000005.1"/>
</dbReference>
<organism evidence="2 3">
    <name type="scientific">Caldanaerobius fijiensis DSM 17918</name>
    <dbReference type="NCBI Taxonomy" id="1121256"/>
    <lineage>
        <taxon>Bacteria</taxon>
        <taxon>Bacillati</taxon>
        <taxon>Bacillota</taxon>
        <taxon>Clostridia</taxon>
        <taxon>Thermoanaerobacterales</taxon>
        <taxon>Thermoanaerobacteraceae</taxon>
        <taxon>Caldanaerobius</taxon>
    </lineage>
</organism>
<name>A0A1M4W0K1_9THEO</name>
<accession>A0A1M4W0K1</accession>
<keyword evidence="3" id="KW-1185">Reference proteome</keyword>
<dbReference type="STRING" id="1121256.SAMN02746089_00719"/>
<dbReference type="Gene3D" id="3.20.20.150">
    <property type="entry name" value="Divalent-metal-dependent TIM barrel enzymes"/>
    <property type="match status" value="1"/>
</dbReference>
<feature type="domain" description="Xylose isomerase-like TIM barrel" evidence="1">
    <location>
        <begin position="42"/>
        <end position="265"/>
    </location>
</feature>
<dbReference type="SUPFAM" id="SSF51658">
    <property type="entry name" value="Xylose isomerase-like"/>
    <property type="match status" value="1"/>
</dbReference>
<dbReference type="Pfam" id="PF01261">
    <property type="entry name" value="AP_endonuc_2"/>
    <property type="match status" value="1"/>
</dbReference>
<gene>
    <name evidence="2" type="ORF">SAMN02746089_00719</name>
</gene>
<dbReference type="OrthoDB" id="6622255at2"/>
<reference evidence="2 3" key="1">
    <citation type="submission" date="2016-11" db="EMBL/GenBank/DDBJ databases">
        <authorList>
            <person name="Jaros S."/>
            <person name="Januszkiewicz K."/>
            <person name="Wedrychowicz H."/>
        </authorList>
    </citation>
    <scope>NUCLEOTIDE SEQUENCE [LARGE SCALE GENOMIC DNA]</scope>
    <source>
        <strain evidence="2 3">DSM 17918</strain>
    </source>
</reference>
<evidence type="ECO:0000313" key="3">
    <source>
        <dbReference type="Proteomes" id="UP000184088"/>
    </source>
</evidence>
<dbReference type="InterPro" id="IPR036237">
    <property type="entry name" value="Xyl_isomerase-like_sf"/>
</dbReference>
<keyword evidence="2" id="KW-0413">Isomerase</keyword>
<dbReference type="EMBL" id="FQVH01000005">
    <property type="protein sequence ID" value="SHE74665.1"/>
    <property type="molecule type" value="Genomic_DNA"/>
</dbReference>
<evidence type="ECO:0000313" key="2">
    <source>
        <dbReference type="EMBL" id="SHE74665.1"/>
    </source>
</evidence>